<dbReference type="AlphaFoldDB" id="A0A2T0WK77"/>
<dbReference type="InterPro" id="IPR002816">
    <property type="entry name" value="TraB/PrgY/GumN_fam"/>
</dbReference>
<evidence type="ECO:0000313" key="2">
    <source>
        <dbReference type="Proteomes" id="UP000238157"/>
    </source>
</evidence>
<accession>A0A2T0WK77</accession>
<organism evidence="1 2">
    <name type="scientific">Mongoliibacter ruber</name>
    <dbReference type="NCBI Taxonomy" id="1750599"/>
    <lineage>
        <taxon>Bacteria</taxon>
        <taxon>Pseudomonadati</taxon>
        <taxon>Bacteroidota</taxon>
        <taxon>Cytophagia</taxon>
        <taxon>Cytophagales</taxon>
        <taxon>Cyclobacteriaceae</taxon>
        <taxon>Mongoliibacter</taxon>
    </lineage>
</organism>
<name>A0A2T0WK77_9BACT</name>
<dbReference type="PANTHER" id="PTHR40590">
    <property type="entry name" value="CYTOPLASMIC PROTEIN-RELATED"/>
    <property type="match status" value="1"/>
</dbReference>
<dbReference type="CDD" id="cd14789">
    <property type="entry name" value="Tiki"/>
    <property type="match status" value="1"/>
</dbReference>
<reference evidence="1 2" key="1">
    <citation type="submission" date="2018-03" db="EMBL/GenBank/DDBJ databases">
        <title>Genomic Encyclopedia of Archaeal and Bacterial Type Strains, Phase II (KMG-II): from individual species to whole genera.</title>
        <authorList>
            <person name="Goeker M."/>
        </authorList>
    </citation>
    <scope>NUCLEOTIDE SEQUENCE [LARGE SCALE GENOMIC DNA]</scope>
    <source>
        <strain evidence="1 2">DSM 27929</strain>
    </source>
</reference>
<dbReference type="OrthoDB" id="9798714at2"/>
<evidence type="ECO:0008006" key="3">
    <source>
        <dbReference type="Google" id="ProtNLM"/>
    </source>
</evidence>
<comment type="caution">
    <text evidence="1">The sequence shown here is derived from an EMBL/GenBank/DDBJ whole genome shotgun (WGS) entry which is preliminary data.</text>
</comment>
<dbReference type="Proteomes" id="UP000238157">
    <property type="component" value="Unassembled WGS sequence"/>
</dbReference>
<evidence type="ECO:0000313" key="1">
    <source>
        <dbReference type="EMBL" id="PRY87106.1"/>
    </source>
</evidence>
<dbReference type="PANTHER" id="PTHR40590:SF1">
    <property type="entry name" value="CYTOPLASMIC PROTEIN"/>
    <property type="match status" value="1"/>
</dbReference>
<dbReference type="InterPro" id="IPR047111">
    <property type="entry name" value="YbaP-like"/>
</dbReference>
<keyword evidence="2" id="KW-1185">Reference proteome</keyword>
<dbReference type="Pfam" id="PF01963">
    <property type="entry name" value="TraB_PrgY_gumN"/>
    <property type="match status" value="1"/>
</dbReference>
<gene>
    <name evidence="1" type="ORF">CLW00_107175</name>
</gene>
<proteinExistence type="predicted"/>
<dbReference type="EMBL" id="PVTR01000007">
    <property type="protein sequence ID" value="PRY87106.1"/>
    <property type="molecule type" value="Genomic_DNA"/>
</dbReference>
<sequence>MIERIRLKAAFLLVFLFFSAPYLFAQESSLLWKVSGNGLKHDSYVFGTIHIICEEQFMMNEQILSALESSDKLFLEIDMADPDLMTKMSQVTFNEGMQNIGEFIEEENKELIDAFFKEKFGAGLNQLGAMKPFMLSSLVLTQVILCDQKSSYEQFFIEKAQNSGLEIAGLETIEFQAGLFDQIPLEDQVSDLIDMIKDLDKGGRDFDELVAVYLTEDIENIHDHILDSEMFANHGDALVYDRNKTWIPLIEEAMAENPIFVAVGSGHLGSEKGVIHLLKKQGYQVEPVLY</sequence>
<dbReference type="RefSeq" id="WP_106134125.1">
    <property type="nucleotide sequence ID" value="NZ_PVTR01000007.1"/>
</dbReference>
<protein>
    <recommendedName>
        <fullName evidence="3">TraB family protein</fullName>
    </recommendedName>
</protein>